<dbReference type="SUPFAM" id="SSF52317">
    <property type="entry name" value="Class I glutamine amidotransferase-like"/>
    <property type="match status" value="1"/>
</dbReference>
<dbReference type="EMBL" id="CP010086">
    <property type="protein sequence ID" value="AJG97094.1"/>
    <property type="molecule type" value="Genomic_DNA"/>
</dbReference>
<feature type="active site" description="Charge relay system" evidence="9">
    <location>
        <position position="131"/>
    </location>
</feature>
<evidence type="ECO:0000256" key="6">
    <source>
        <dbReference type="ARBA" id="ARBA00022670"/>
    </source>
</evidence>
<evidence type="ECO:0000256" key="9">
    <source>
        <dbReference type="PIRSR" id="PIRSR032067-1"/>
    </source>
</evidence>
<evidence type="ECO:0000313" key="12">
    <source>
        <dbReference type="EMBL" id="MBF7807740.1"/>
    </source>
</evidence>
<reference evidence="11" key="3">
    <citation type="submission" date="2020-04" db="EMBL/GenBank/DDBJ databases">
        <authorList>
            <person name="Brown S."/>
        </authorList>
    </citation>
    <scope>NUCLEOTIDE SEQUENCE</scope>
    <source>
        <strain evidence="11">DJ015</strain>
    </source>
</reference>
<dbReference type="EMBL" id="JABTDW010000001">
    <property type="protein sequence ID" value="NSB17358.1"/>
    <property type="molecule type" value="Genomic_DNA"/>
</dbReference>
<dbReference type="Proteomes" id="UP001194098">
    <property type="component" value="Unassembled WGS sequence"/>
</dbReference>
<evidence type="ECO:0000313" key="11">
    <source>
        <dbReference type="EMBL" id="MBC2476335.1"/>
    </source>
</evidence>
<dbReference type="OMA" id="VVDQHFA"/>
<dbReference type="EMBL" id="JABAGV010000049">
    <property type="protein sequence ID" value="MBC2476335.1"/>
    <property type="molecule type" value="Genomic_DNA"/>
</dbReference>
<dbReference type="Gene3D" id="3.40.50.880">
    <property type="match status" value="1"/>
</dbReference>
<feature type="active site" description="Charge relay system" evidence="9">
    <location>
        <position position="173"/>
    </location>
</feature>
<gene>
    <name evidence="13" type="ORF">BCD95_005617</name>
    <name evidence="11" type="ORF">HGI39_16820</name>
    <name evidence="12" type="ORF">IS491_03230</name>
    <name evidence="10" type="ORF">LF65_00450</name>
</gene>
<dbReference type="OrthoDB" id="9799980at2"/>
<evidence type="ECO:0000313" key="10">
    <source>
        <dbReference type="EMBL" id="AJG97094.1"/>
    </source>
</evidence>
<dbReference type="InterPro" id="IPR011811">
    <property type="entry name" value="Peptidase_S51_cyanophycinase"/>
</dbReference>
<dbReference type="PANTHER" id="PTHR36175">
    <property type="entry name" value="CYANOPHYCINASE"/>
    <property type="match status" value="1"/>
</dbReference>
<evidence type="ECO:0000256" key="3">
    <source>
        <dbReference type="ARBA" id="ARBA00006534"/>
    </source>
</evidence>
<dbReference type="Proteomes" id="UP000031866">
    <property type="component" value="Chromosome"/>
</dbReference>
<dbReference type="MEROPS" id="S51.003"/>
<reference evidence="10" key="2">
    <citation type="submission" date="2016-02" db="EMBL/GenBank/DDBJ databases">
        <title>Genome sequence of Clostridium beijerinckii strain 59B.</title>
        <authorList>
            <person name="Little G.T."/>
            <person name="Minton N.P."/>
        </authorList>
    </citation>
    <scope>NUCLEOTIDE SEQUENCE</scope>
    <source>
        <strain evidence="10">NCIMB 14988</strain>
    </source>
</reference>
<dbReference type="RefSeq" id="WP_011967741.1">
    <property type="nucleotide sequence ID" value="NZ_BKAK01000060.1"/>
</dbReference>
<evidence type="ECO:0000256" key="5">
    <source>
        <dbReference type="ARBA" id="ARBA00015719"/>
    </source>
</evidence>
<comment type="similarity">
    <text evidence="3">Belongs to the peptidase S51 family.</text>
</comment>
<dbReference type="CDD" id="cd03145">
    <property type="entry name" value="GAT1_cyanophycinase"/>
    <property type="match status" value="1"/>
</dbReference>
<reference evidence="12" key="5">
    <citation type="submission" date="2020-11" db="EMBL/GenBank/DDBJ databases">
        <authorList>
            <person name="Thieme N."/>
            <person name="Liebl W."/>
            <person name="Zverlov V."/>
        </authorList>
    </citation>
    <scope>NUCLEOTIDE SEQUENCE</scope>
    <source>
        <strain evidence="12">NT08</strain>
    </source>
</reference>
<reference evidence="13" key="4">
    <citation type="submission" date="2020-06" db="EMBL/GenBank/DDBJ databases">
        <title>Genomic insights into acetone-butanol-ethanol (ABE) fermentation by sequencing solventogenic clostridia strains.</title>
        <authorList>
            <person name="Brown S."/>
        </authorList>
    </citation>
    <scope>NUCLEOTIDE SEQUENCE</scope>
    <source>
        <strain evidence="13">DJ123</strain>
    </source>
</reference>
<organism evidence="10 14">
    <name type="scientific">Clostridium beijerinckii</name>
    <name type="common">Clostridium MP</name>
    <dbReference type="NCBI Taxonomy" id="1520"/>
    <lineage>
        <taxon>Bacteria</taxon>
        <taxon>Bacillati</taxon>
        <taxon>Bacillota</taxon>
        <taxon>Clostridia</taxon>
        <taxon>Eubacteriales</taxon>
        <taxon>Clostridiaceae</taxon>
        <taxon>Clostridium</taxon>
    </lineage>
</organism>
<reference evidence="14" key="1">
    <citation type="submission" date="2014-12" db="EMBL/GenBank/DDBJ databases">
        <title>Genome sequence of Clostridium beijerinckii strain 59B.</title>
        <authorList>
            <person name="Little G.T."/>
            <person name="Minton N.P."/>
        </authorList>
    </citation>
    <scope>NUCLEOTIDE SEQUENCE [LARGE SCALE GENOMIC DNA]</scope>
    <source>
        <strain evidence="14">59B</strain>
    </source>
</reference>
<dbReference type="EMBL" id="JADOEF010000001">
    <property type="protein sequence ID" value="MBF7807740.1"/>
    <property type="molecule type" value="Genomic_DNA"/>
</dbReference>
<keyword evidence="11" id="KW-0121">Carboxypeptidase</keyword>
<dbReference type="PANTHER" id="PTHR36175:SF1">
    <property type="entry name" value="CYANOPHYCINASE"/>
    <property type="match status" value="1"/>
</dbReference>
<dbReference type="GeneID" id="66343303"/>
<dbReference type="STRING" id="1520.LF65_00450"/>
<evidence type="ECO:0000313" key="14">
    <source>
        <dbReference type="Proteomes" id="UP000031866"/>
    </source>
</evidence>
<dbReference type="GO" id="GO:0004180">
    <property type="term" value="F:carboxypeptidase activity"/>
    <property type="evidence" value="ECO:0007669"/>
    <property type="project" value="UniProtKB-KW"/>
</dbReference>
<dbReference type="InterPro" id="IPR029062">
    <property type="entry name" value="Class_I_gatase-like"/>
</dbReference>
<accession>A0A0B5Q4H8</accession>
<evidence type="ECO:0000256" key="2">
    <source>
        <dbReference type="ARBA" id="ARBA00002039"/>
    </source>
</evidence>
<keyword evidence="7 11" id="KW-0378">Hydrolase</keyword>
<keyword evidence="6" id="KW-0645">Protease</keyword>
<evidence type="ECO:0000256" key="7">
    <source>
        <dbReference type="ARBA" id="ARBA00022801"/>
    </source>
</evidence>
<dbReference type="Proteomes" id="UP000822184">
    <property type="component" value="Unassembled WGS sequence"/>
</dbReference>
<feature type="active site" description="Charge relay system" evidence="9">
    <location>
        <position position="200"/>
    </location>
</feature>
<evidence type="ECO:0000313" key="13">
    <source>
        <dbReference type="EMBL" id="NSB17358.1"/>
    </source>
</evidence>
<dbReference type="NCBIfam" id="TIGR02069">
    <property type="entry name" value="cyanophycinase"/>
    <property type="match status" value="1"/>
</dbReference>
<dbReference type="KEGG" id="cbei:LF65_00450"/>
<evidence type="ECO:0000256" key="1">
    <source>
        <dbReference type="ARBA" id="ARBA00001092"/>
    </source>
</evidence>
<dbReference type="AlphaFoldDB" id="A0A0B5Q4H8"/>
<reference evidence="11" key="6">
    <citation type="journal article" date="2022" name="Nat. Biotechnol.">
        <title>Carbon-negative production of acetone and isopropanol by gas fermentation at industrial pilot scale.</title>
        <authorList>
            <person name="Liew F.E."/>
            <person name="Nogle R."/>
            <person name="Abdalla T."/>
            <person name="Rasor B.J."/>
            <person name="Canter C."/>
            <person name="Jensen R.O."/>
            <person name="Wang L."/>
            <person name="Strutz J."/>
            <person name="Chirania P."/>
            <person name="De Tissera S."/>
            <person name="Mueller A.P."/>
            <person name="Ruan Z."/>
            <person name="Gao A."/>
            <person name="Tran L."/>
            <person name="Engle N.L."/>
            <person name="Bromley J.C."/>
            <person name="Daniell J."/>
            <person name="Conrado R."/>
            <person name="Tschaplinski T.J."/>
            <person name="Giannone R.J."/>
            <person name="Hettich R.L."/>
            <person name="Karim A.S."/>
            <person name="Simpson S.D."/>
            <person name="Brown S.D."/>
            <person name="Leang C."/>
            <person name="Jewett M.C."/>
            <person name="Kopke M."/>
        </authorList>
    </citation>
    <scope>NUCLEOTIDE SEQUENCE</scope>
    <source>
        <strain evidence="11">DJ015</strain>
    </source>
</reference>
<dbReference type="InterPro" id="IPR005320">
    <property type="entry name" value="Peptidase_S51"/>
</dbReference>
<name>A0A0B5Q4H8_CLOBE</name>
<dbReference type="GO" id="GO:0008241">
    <property type="term" value="F:peptidyl-dipeptidase activity"/>
    <property type="evidence" value="ECO:0007669"/>
    <property type="project" value="UniProtKB-EC"/>
</dbReference>
<keyword evidence="8" id="KW-0720">Serine protease</keyword>
<sequence length="281" mass="30746">MKKVLSGNLIIIGGAEDKEGKKEILKRVCDSIDKSKDTLLIATIATDYPKEAANKYKEVFGELEVKNIKVLDISERTEASDDMNVELIRDSSLIFFTGGDQLKITSLIGGTPVYDALEEAWKNGAFIVGTSAGASVMSDTMIVQGEDDDDPRKCTLKMSPGLGLIKDVIIDQHFAQRGRIGRLLTGIAQNPEVLGIGIDENTGIVVNQSGMIEVIGEGAVYFIDGSAITYTNVSELYADDILSMHNVKLHVLTDGNKFDLIKKSPFEEEKFNHEDNTKENI</sequence>
<evidence type="ECO:0000256" key="8">
    <source>
        <dbReference type="ARBA" id="ARBA00022825"/>
    </source>
</evidence>
<evidence type="ECO:0000256" key="4">
    <source>
        <dbReference type="ARBA" id="ARBA00013115"/>
    </source>
</evidence>
<dbReference type="PIRSF" id="PIRSF032067">
    <property type="entry name" value="Cyanophycinase"/>
    <property type="match status" value="1"/>
</dbReference>
<protein>
    <recommendedName>
        <fullName evidence="5">Cyanophycinase</fullName>
        <ecNumber evidence="4">3.4.15.6</ecNumber>
    </recommendedName>
</protein>
<dbReference type="GO" id="GO:0006508">
    <property type="term" value="P:proteolysis"/>
    <property type="evidence" value="ECO:0007669"/>
    <property type="project" value="UniProtKB-KW"/>
</dbReference>
<dbReference type="Pfam" id="PF03575">
    <property type="entry name" value="Peptidase_S51"/>
    <property type="match status" value="1"/>
</dbReference>
<comment type="catalytic activity">
    <reaction evidence="1">
        <text>[L-4-(L-arginin-2-N-yl)aspartate](n) + H2O = [L-4-(L-arginin-2-N-yl)aspartate](n-1) + L-4-(L-arginin-2-N-yl)aspartate</text>
        <dbReference type="Rhea" id="RHEA:12845"/>
        <dbReference type="Rhea" id="RHEA-COMP:13728"/>
        <dbReference type="Rhea" id="RHEA-COMP:13734"/>
        <dbReference type="ChEBI" id="CHEBI:15377"/>
        <dbReference type="ChEBI" id="CHEBI:137986"/>
        <dbReference type="ChEBI" id="CHEBI:137991"/>
        <dbReference type="EC" id="3.4.15.6"/>
    </reaction>
</comment>
<dbReference type="EC" id="3.4.15.6" evidence="4"/>
<comment type="function">
    <text evidence="2">Exopeptidase that catalyzes the hydrolytic cleavage of multi-L-arginyl-poly-L-aspartic acid (cyanophycin; a water-insoluble reserve polymer) into aspartate-arginine dipeptides.</text>
</comment>
<dbReference type="GO" id="GO:0008236">
    <property type="term" value="F:serine-type peptidase activity"/>
    <property type="evidence" value="ECO:0007669"/>
    <property type="project" value="UniProtKB-KW"/>
</dbReference>
<proteinExistence type="inferred from homology"/>
<dbReference type="Proteomes" id="UP000631418">
    <property type="component" value="Unassembled WGS sequence"/>
</dbReference>